<feature type="transmembrane region" description="Helical" evidence="6">
    <location>
        <begin position="5"/>
        <end position="29"/>
    </location>
</feature>
<protein>
    <submittedName>
        <fullName evidence="8">Sulfatase-like hydrolase/transferase</fullName>
    </submittedName>
</protein>
<reference evidence="8 9" key="1">
    <citation type="submission" date="2020-05" db="EMBL/GenBank/DDBJ databases">
        <title>Distinct polysaccharide utilization as determinants for interspecies competition between intestinal Prevotella spp.</title>
        <authorList>
            <person name="Galvez E.J.C."/>
            <person name="Iljazovic A."/>
            <person name="Strowig T."/>
        </authorList>
    </citation>
    <scope>NUCLEOTIDE SEQUENCE [LARGE SCALE GENOMIC DNA]</scope>
    <source>
        <strain evidence="8 9">PMUR</strain>
    </source>
</reference>
<dbReference type="PANTHER" id="PTHR47371">
    <property type="entry name" value="LIPOTEICHOIC ACID SYNTHASE"/>
    <property type="match status" value="1"/>
</dbReference>
<keyword evidence="4 6" id="KW-1133">Transmembrane helix</keyword>
<comment type="caution">
    <text evidence="8">The sequence shown here is derived from an EMBL/GenBank/DDBJ whole genome shotgun (WGS) entry which is preliminary data.</text>
</comment>
<evidence type="ECO:0000313" key="8">
    <source>
        <dbReference type="EMBL" id="NPD90943.1"/>
    </source>
</evidence>
<gene>
    <name evidence="8" type="ORF">HPS56_00960</name>
</gene>
<feature type="transmembrane region" description="Helical" evidence="6">
    <location>
        <begin position="130"/>
        <end position="150"/>
    </location>
</feature>
<dbReference type="PIRSF" id="PIRSF005091">
    <property type="entry name" value="Mmb_sulf_HI1246"/>
    <property type="match status" value="1"/>
</dbReference>
<evidence type="ECO:0000256" key="5">
    <source>
        <dbReference type="ARBA" id="ARBA00023136"/>
    </source>
</evidence>
<feature type="transmembrane region" description="Helical" evidence="6">
    <location>
        <begin position="85"/>
        <end position="110"/>
    </location>
</feature>
<evidence type="ECO:0000256" key="6">
    <source>
        <dbReference type="SAM" id="Phobius"/>
    </source>
</evidence>
<dbReference type="EMBL" id="JABKKF010000001">
    <property type="protein sequence ID" value="NPD90943.1"/>
    <property type="molecule type" value="Genomic_DNA"/>
</dbReference>
<accession>A0ABX2AJH7</accession>
<organism evidence="8 9">
    <name type="scientific">Xylanibacter muris</name>
    <dbReference type="NCBI Taxonomy" id="2736290"/>
    <lineage>
        <taxon>Bacteria</taxon>
        <taxon>Pseudomonadati</taxon>
        <taxon>Bacteroidota</taxon>
        <taxon>Bacteroidia</taxon>
        <taxon>Bacteroidales</taxon>
        <taxon>Prevotellaceae</taxon>
        <taxon>Xylanibacter</taxon>
    </lineage>
</organism>
<feature type="domain" description="Sulfatase N-terminal" evidence="7">
    <location>
        <begin position="266"/>
        <end position="530"/>
    </location>
</feature>
<evidence type="ECO:0000256" key="2">
    <source>
        <dbReference type="ARBA" id="ARBA00022475"/>
    </source>
</evidence>
<dbReference type="Gene3D" id="3.40.720.10">
    <property type="entry name" value="Alkaline Phosphatase, subunit A"/>
    <property type="match status" value="1"/>
</dbReference>
<name>A0ABX2AJH7_9BACT</name>
<keyword evidence="3 6" id="KW-0812">Transmembrane</keyword>
<dbReference type="PANTHER" id="PTHR47371:SF3">
    <property type="entry name" value="PHOSPHOGLYCEROL TRANSFERASE I"/>
    <property type="match status" value="1"/>
</dbReference>
<keyword evidence="9" id="KW-1185">Reference proteome</keyword>
<dbReference type="InterPro" id="IPR017850">
    <property type="entry name" value="Alkaline_phosphatase_core_sf"/>
</dbReference>
<proteinExistence type="predicted"/>
<dbReference type="InterPro" id="IPR012160">
    <property type="entry name" value="LtaS-like"/>
</dbReference>
<dbReference type="RefSeq" id="WP_172272483.1">
    <property type="nucleotide sequence ID" value="NZ_CASGMU010000001.1"/>
</dbReference>
<dbReference type="InterPro" id="IPR050448">
    <property type="entry name" value="OpgB/LTA_synthase_biosynth"/>
</dbReference>
<comment type="subcellular location">
    <subcellularLocation>
        <location evidence="1">Cell membrane</location>
        <topology evidence="1">Multi-pass membrane protein</topology>
    </subcellularLocation>
</comment>
<keyword evidence="2" id="KW-1003">Cell membrane</keyword>
<evidence type="ECO:0000259" key="7">
    <source>
        <dbReference type="Pfam" id="PF00884"/>
    </source>
</evidence>
<sequence>MKQRLLYLTATYLTTVVIFIIAKGCFVIYNMKSGGAGLCDFADVVRHGLSLDLSTAIYILIVPFLISVISLWTDRWRLLRKILNVYYAVVASLLAIVFVSDTCLYEFWGFKLNGSVIPYLETPAGITSSVSWWYLAARVLFVIAAGYIIYKVYSACIPRNISRLSLRMKILNTLLFVVAVFPLVVGIRGGLEVSTTNVGQVYYSDNQFLNHSAVNPLFNFLSSFGHSAKDYDRYEYFDYEECERMLSGMFPTESMDIDTLLNTARPNVVVILLEGCGGEFTEIGGRDDVMPNLNRIAREGVYFTNCYGNSWRTDRGVVCALSGYPSFPQASVMKMPDKSGTMPSIASSLKKNGYSTSFLYGGDINFTNMRGYLIGTGFDNLVSMDDYSEEQRGSGKWGVRDDITFGTLYDMITGHGEGRFLIGYLTLTSHEPWEVPVNKFEDKVLNSFYYLDMCIGSFMDRLRKTPQWDELLVVLLPDHGIYYDGLDNSKPLRNHIPMIWTGGAVRRPHEVTCLSNQTDLPATLLGQMNISHDEFTFSRDVVSGNYRYPFAVNTFDNGMMVMDSTGYVVYDFDMNGLLSEQGKDSRRLLDIGKAILQVTSADLKNRK</sequence>
<dbReference type="Pfam" id="PF00884">
    <property type="entry name" value="Sulfatase"/>
    <property type="match status" value="1"/>
</dbReference>
<evidence type="ECO:0000313" key="9">
    <source>
        <dbReference type="Proteomes" id="UP000714420"/>
    </source>
</evidence>
<evidence type="ECO:0000256" key="4">
    <source>
        <dbReference type="ARBA" id="ARBA00022989"/>
    </source>
</evidence>
<dbReference type="InterPro" id="IPR000917">
    <property type="entry name" value="Sulfatase_N"/>
</dbReference>
<dbReference type="CDD" id="cd16015">
    <property type="entry name" value="LTA_synthase"/>
    <property type="match status" value="1"/>
</dbReference>
<feature type="transmembrane region" description="Helical" evidence="6">
    <location>
        <begin position="49"/>
        <end position="73"/>
    </location>
</feature>
<dbReference type="Gene3D" id="3.30.1120.80">
    <property type="match status" value="1"/>
</dbReference>
<feature type="transmembrane region" description="Helical" evidence="6">
    <location>
        <begin position="170"/>
        <end position="191"/>
    </location>
</feature>
<dbReference type="SUPFAM" id="SSF53649">
    <property type="entry name" value="Alkaline phosphatase-like"/>
    <property type="match status" value="1"/>
</dbReference>
<dbReference type="Proteomes" id="UP000714420">
    <property type="component" value="Unassembled WGS sequence"/>
</dbReference>
<keyword evidence="5 6" id="KW-0472">Membrane</keyword>
<evidence type="ECO:0000256" key="3">
    <source>
        <dbReference type="ARBA" id="ARBA00022692"/>
    </source>
</evidence>
<evidence type="ECO:0000256" key="1">
    <source>
        <dbReference type="ARBA" id="ARBA00004651"/>
    </source>
</evidence>